<dbReference type="Proteomes" id="UP000243588">
    <property type="component" value="Unassembled WGS sequence"/>
</dbReference>
<dbReference type="InterPro" id="IPR049177">
    <property type="entry name" value="MgtC_SapB_SrpB_YhiD_N"/>
</dbReference>
<protein>
    <recommendedName>
        <fullName evidence="3">Protein MgtC</fullName>
    </recommendedName>
</protein>
<proteinExistence type="inferred from homology"/>
<comment type="function">
    <text evidence="8">Virulence factor required for growth in low Mg(2+) medium and for intramacrophage survival. May be involved in regulating membrane potential by activating Na(+)/K(+)-ATPase.</text>
</comment>
<dbReference type="RefSeq" id="WP_090404351.1">
    <property type="nucleotide sequence ID" value="NZ_FNDQ01000001.1"/>
</dbReference>
<evidence type="ECO:0000256" key="5">
    <source>
        <dbReference type="ARBA" id="ARBA00022692"/>
    </source>
</evidence>
<keyword evidence="4" id="KW-1003">Cell membrane</keyword>
<keyword evidence="7 9" id="KW-0472">Membrane</keyword>
<comment type="subcellular location">
    <subcellularLocation>
        <location evidence="1">Cell membrane</location>
        <topology evidence="1">Multi-pass membrane protein</topology>
    </subcellularLocation>
</comment>
<dbReference type="GO" id="GO:0005886">
    <property type="term" value="C:plasma membrane"/>
    <property type="evidence" value="ECO:0007669"/>
    <property type="project" value="UniProtKB-SubCell"/>
</dbReference>
<evidence type="ECO:0000256" key="4">
    <source>
        <dbReference type="ARBA" id="ARBA00022475"/>
    </source>
</evidence>
<dbReference type="STRING" id="702745.SAMN05421818_10134"/>
<keyword evidence="5 9" id="KW-0812">Transmembrane</keyword>
<feature type="domain" description="MgtC/SapB/SrpB/YhiD N-terminal" evidence="10">
    <location>
        <begin position="10"/>
        <end position="129"/>
    </location>
</feature>
<dbReference type="Pfam" id="PF21770">
    <property type="entry name" value="MgtC_SapB_C"/>
    <property type="match status" value="1"/>
</dbReference>
<dbReference type="AlphaFoldDB" id="A0A1G8AZ76"/>
<evidence type="ECO:0000259" key="11">
    <source>
        <dbReference type="Pfam" id="PF21770"/>
    </source>
</evidence>
<feature type="domain" description="MgtC-like C-terminal" evidence="11">
    <location>
        <begin position="148"/>
        <end position="226"/>
    </location>
</feature>
<evidence type="ECO:0000256" key="8">
    <source>
        <dbReference type="ARBA" id="ARBA00025369"/>
    </source>
</evidence>
<evidence type="ECO:0000313" key="13">
    <source>
        <dbReference type="Proteomes" id="UP000243588"/>
    </source>
</evidence>
<evidence type="ECO:0000256" key="1">
    <source>
        <dbReference type="ARBA" id="ARBA00004651"/>
    </source>
</evidence>
<evidence type="ECO:0000256" key="6">
    <source>
        <dbReference type="ARBA" id="ARBA00022989"/>
    </source>
</evidence>
<evidence type="ECO:0000256" key="9">
    <source>
        <dbReference type="SAM" id="Phobius"/>
    </source>
</evidence>
<feature type="transmembrane region" description="Helical" evidence="9">
    <location>
        <begin position="31"/>
        <end position="49"/>
    </location>
</feature>
<comment type="similarity">
    <text evidence="2">Belongs to the MgtC/SapB family.</text>
</comment>
<keyword evidence="13" id="KW-1185">Reference proteome</keyword>
<gene>
    <name evidence="12" type="ORF">SAMN05421818_10134</name>
</gene>
<organism evidence="12 13">
    <name type="scientific">Myroides phaeus</name>
    <dbReference type="NCBI Taxonomy" id="702745"/>
    <lineage>
        <taxon>Bacteria</taxon>
        <taxon>Pseudomonadati</taxon>
        <taxon>Bacteroidota</taxon>
        <taxon>Flavobacteriia</taxon>
        <taxon>Flavobacteriales</taxon>
        <taxon>Flavobacteriaceae</taxon>
        <taxon>Myroides</taxon>
    </lineage>
</organism>
<accession>A0A1G8AZ76</accession>
<evidence type="ECO:0000259" key="10">
    <source>
        <dbReference type="Pfam" id="PF02308"/>
    </source>
</evidence>
<evidence type="ECO:0000313" key="12">
    <source>
        <dbReference type="EMBL" id="SDH26241.1"/>
    </source>
</evidence>
<sequence length="231" mass="25087">MLISVFIGRLALAFFLGALIGAERQVRQKSAGLRTNTLVCIGAAGFVLMSYQIGGTAVGRVASYVVSGIGFLGAGVIMKDGFSIRGLNTAATIWCSASVGSMCGVGLWQEAIVMAVLIVSAHLLLRPIGTLMNKMSFESDIDSSEVHYEIVVGCKEEVENHIRVMVLESLKKQKDLQLRSLKSTDNGNPAFSYLKFEIYCLGRKDDILEKVTSKVSLEYGVSEVTWELTTY</sequence>
<evidence type="ECO:0000256" key="3">
    <source>
        <dbReference type="ARBA" id="ARBA00013833"/>
    </source>
</evidence>
<evidence type="ECO:0000256" key="2">
    <source>
        <dbReference type="ARBA" id="ARBA00009298"/>
    </source>
</evidence>
<reference evidence="13" key="1">
    <citation type="submission" date="2016-10" db="EMBL/GenBank/DDBJ databases">
        <authorList>
            <person name="Varghese N."/>
            <person name="Submissions S."/>
        </authorList>
    </citation>
    <scope>NUCLEOTIDE SEQUENCE [LARGE SCALE GENOMIC DNA]</scope>
    <source>
        <strain evidence="13">DSM 23313</strain>
    </source>
</reference>
<dbReference type="PANTHER" id="PTHR33778">
    <property type="entry name" value="PROTEIN MGTC"/>
    <property type="match status" value="1"/>
</dbReference>
<feature type="transmembrane region" description="Helical" evidence="9">
    <location>
        <begin position="61"/>
        <end position="78"/>
    </location>
</feature>
<dbReference type="InterPro" id="IPR048640">
    <property type="entry name" value="MgtC-like_C"/>
</dbReference>
<dbReference type="EMBL" id="FNDQ01000001">
    <property type="protein sequence ID" value="SDH26241.1"/>
    <property type="molecule type" value="Genomic_DNA"/>
</dbReference>
<dbReference type="PRINTS" id="PR01837">
    <property type="entry name" value="MGTCSAPBPROT"/>
</dbReference>
<evidence type="ECO:0000256" key="7">
    <source>
        <dbReference type="ARBA" id="ARBA00023136"/>
    </source>
</evidence>
<dbReference type="Gene3D" id="3.30.70.260">
    <property type="match status" value="1"/>
</dbReference>
<dbReference type="Pfam" id="PF02308">
    <property type="entry name" value="MgtC"/>
    <property type="match status" value="1"/>
</dbReference>
<keyword evidence="6 9" id="KW-1133">Transmembrane helix</keyword>
<name>A0A1G8AZ76_9FLAO</name>
<dbReference type="PANTHER" id="PTHR33778:SF3">
    <property type="entry name" value="PROTEIN MGTC"/>
    <property type="match status" value="1"/>
</dbReference>
<feature type="transmembrane region" description="Helical" evidence="9">
    <location>
        <begin position="107"/>
        <end position="125"/>
    </location>
</feature>
<dbReference type="InterPro" id="IPR003416">
    <property type="entry name" value="MgtC/SapB/SrpB/YhiD_fam"/>
</dbReference>